<feature type="domain" description="CsbD-like" evidence="3">
    <location>
        <begin position="5"/>
        <end position="57"/>
    </location>
</feature>
<dbReference type="Pfam" id="PF05532">
    <property type="entry name" value="CsbD"/>
    <property type="match status" value="1"/>
</dbReference>
<dbReference type="SUPFAM" id="SSF69047">
    <property type="entry name" value="Hypothetical protein YjbJ"/>
    <property type="match status" value="1"/>
</dbReference>
<evidence type="ECO:0000313" key="4">
    <source>
        <dbReference type="EMBL" id="TKR27173.1"/>
    </source>
</evidence>
<reference evidence="4 5" key="1">
    <citation type="submission" date="2019-05" db="EMBL/GenBank/DDBJ databases">
        <title>Genome sequence of Cellulomonas hominis strain CS1.</title>
        <authorList>
            <person name="Belmont J."/>
            <person name="Maclea K.S."/>
        </authorList>
    </citation>
    <scope>NUCLEOTIDE SEQUENCE [LARGE SCALE GENOMIC DNA]</scope>
    <source>
        <strain evidence="4 5">CS1</strain>
    </source>
</reference>
<comment type="similarity">
    <text evidence="1">Belongs to the UPF0337 (CsbD) family.</text>
</comment>
<sequence length="57" mass="5977">MGLDDKISNAAEKAAGKVKETTGRASDDESLEAEGRADQSKADIKGAGEKVKDAFKH</sequence>
<dbReference type="Proteomes" id="UP000308121">
    <property type="component" value="Unassembled WGS sequence"/>
</dbReference>
<dbReference type="InterPro" id="IPR008462">
    <property type="entry name" value="CsbD"/>
</dbReference>
<accession>A0A7Z8K3G5</accession>
<feature type="compositionally biased region" description="Basic and acidic residues" evidence="2">
    <location>
        <begin position="14"/>
        <end position="57"/>
    </location>
</feature>
<evidence type="ECO:0000313" key="5">
    <source>
        <dbReference type="Proteomes" id="UP000308121"/>
    </source>
</evidence>
<dbReference type="RefSeq" id="WP_154728061.1">
    <property type="nucleotide sequence ID" value="NZ_SZYE01000006.1"/>
</dbReference>
<dbReference type="OrthoDB" id="2143260at2"/>
<feature type="region of interest" description="Disordered" evidence="2">
    <location>
        <begin position="1"/>
        <end position="57"/>
    </location>
</feature>
<comment type="caution">
    <text evidence="4">The sequence shown here is derived from an EMBL/GenBank/DDBJ whole genome shotgun (WGS) entry which is preliminary data.</text>
</comment>
<organism evidence="4 5">
    <name type="scientific">Cellulomonas hominis</name>
    <dbReference type="NCBI Taxonomy" id="156981"/>
    <lineage>
        <taxon>Bacteria</taxon>
        <taxon>Bacillati</taxon>
        <taxon>Actinomycetota</taxon>
        <taxon>Actinomycetes</taxon>
        <taxon>Micrococcales</taxon>
        <taxon>Cellulomonadaceae</taxon>
        <taxon>Cellulomonas</taxon>
    </lineage>
</organism>
<dbReference type="Gene3D" id="1.10.1470.10">
    <property type="entry name" value="YjbJ"/>
    <property type="match status" value="1"/>
</dbReference>
<dbReference type="AlphaFoldDB" id="A0A7Z8K3G5"/>
<evidence type="ECO:0000256" key="1">
    <source>
        <dbReference type="ARBA" id="ARBA00009129"/>
    </source>
</evidence>
<gene>
    <name evidence="4" type="ORF">FA014_02110</name>
</gene>
<proteinExistence type="inferred from homology"/>
<dbReference type="EMBL" id="SZYE01000006">
    <property type="protein sequence ID" value="TKR27173.1"/>
    <property type="molecule type" value="Genomic_DNA"/>
</dbReference>
<evidence type="ECO:0000259" key="3">
    <source>
        <dbReference type="Pfam" id="PF05532"/>
    </source>
</evidence>
<dbReference type="InterPro" id="IPR036629">
    <property type="entry name" value="YjbJ_sf"/>
</dbReference>
<evidence type="ECO:0000256" key="2">
    <source>
        <dbReference type="SAM" id="MobiDB-lite"/>
    </source>
</evidence>
<name>A0A7Z8K3G5_9CELL</name>
<protein>
    <submittedName>
        <fullName evidence="4">CsbD family protein</fullName>
    </submittedName>
</protein>